<keyword evidence="3" id="KW-0808">Transferase</keyword>
<dbReference type="InterPro" id="IPR000504">
    <property type="entry name" value="RRM_dom"/>
</dbReference>
<dbReference type="SUPFAM" id="SSF53448">
    <property type="entry name" value="Nucleotide-diphospho-sugar transferases"/>
    <property type="match status" value="1"/>
</dbReference>
<dbReference type="AlphaFoldDB" id="A0A0E0GVT5"/>
<dbReference type="EnsemblPlants" id="ONIVA03G41170.2">
    <property type="protein sequence ID" value="ONIVA03G41170.2"/>
    <property type="gene ID" value="ONIVA03G41170"/>
</dbReference>
<keyword evidence="4" id="KW-0677">Repeat</keyword>
<feature type="compositionally biased region" description="Acidic residues" evidence="9">
    <location>
        <begin position="389"/>
        <end position="408"/>
    </location>
</feature>
<dbReference type="Gene3D" id="3.30.70.330">
    <property type="match status" value="4"/>
</dbReference>
<dbReference type="STRING" id="4536.A0A0E0GVT5"/>
<feature type="compositionally biased region" description="Gly residues" evidence="9">
    <location>
        <begin position="8"/>
        <end position="24"/>
    </location>
</feature>
<dbReference type="FunFam" id="3.30.70.330:FF:000772">
    <property type="entry name" value="Putative RNA binding ribonucleoprotein"/>
    <property type="match status" value="1"/>
</dbReference>
<evidence type="ECO:0000256" key="2">
    <source>
        <dbReference type="ARBA" id="ARBA00012704"/>
    </source>
</evidence>
<dbReference type="CDD" id="cd06442">
    <property type="entry name" value="DPM1_like"/>
    <property type="match status" value="1"/>
</dbReference>
<feature type="region of interest" description="Disordered" evidence="9">
    <location>
        <begin position="97"/>
        <end position="150"/>
    </location>
</feature>
<feature type="domain" description="RRM" evidence="10">
    <location>
        <begin position="278"/>
        <end position="363"/>
    </location>
</feature>
<dbReference type="PANTHER" id="PTHR48039:SF5">
    <property type="entry name" value="RNA-BINDING PROTEIN 28"/>
    <property type="match status" value="1"/>
</dbReference>
<dbReference type="PANTHER" id="PTHR48039">
    <property type="entry name" value="RNA-BINDING MOTIF PROTEIN 14B"/>
    <property type="match status" value="1"/>
</dbReference>
<feature type="region of interest" description="Disordered" evidence="9">
    <location>
        <begin position="773"/>
        <end position="923"/>
    </location>
</feature>
<dbReference type="eggNOG" id="KOG0127">
    <property type="taxonomic scope" value="Eukaryota"/>
</dbReference>
<feature type="compositionally biased region" description="Basic residues" evidence="9">
    <location>
        <begin position="847"/>
        <end position="859"/>
    </location>
</feature>
<dbReference type="Proteomes" id="UP000006591">
    <property type="component" value="Chromosome 3"/>
</dbReference>
<dbReference type="HOGENOM" id="CLU_011608_1_0_1"/>
<feature type="compositionally biased region" description="Acidic residues" evidence="9">
    <location>
        <begin position="124"/>
        <end position="135"/>
    </location>
</feature>
<evidence type="ECO:0000256" key="9">
    <source>
        <dbReference type="SAM" id="MobiDB-lite"/>
    </source>
</evidence>
<proteinExistence type="predicted"/>
<evidence type="ECO:0000256" key="3">
    <source>
        <dbReference type="ARBA" id="ARBA00022679"/>
    </source>
</evidence>
<reference evidence="11" key="2">
    <citation type="submission" date="2018-04" db="EMBL/GenBank/DDBJ databases">
        <title>OnivRS2 (Oryza nivara Reference Sequence Version 2).</title>
        <authorList>
            <person name="Zhang J."/>
            <person name="Kudrna D."/>
            <person name="Lee S."/>
            <person name="Talag J."/>
            <person name="Rajasekar S."/>
            <person name="Welchert J."/>
            <person name="Hsing Y.-I."/>
            <person name="Wing R.A."/>
        </authorList>
    </citation>
    <scope>NUCLEOTIDE SEQUENCE [LARGE SCALE GENOMIC DNA]</scope>
    <source>
        <strain evidence="11">SL10</strain>
    </source>
</reference>
<feature type="compositionally biased region" description="Basic and acidic residues" evidence="9">
    <location>
        <begin position="898"/>
        <end position="923"/>
    </location>
</feature>
<dbReference type="InterPro" id="IPR012677">
    <property type="entry name" value="Nucleotide-bd_a/b_plait_sf"/>
</dbReference>
<evidence type="ECO:0000313" key="11">
    <source>
        <dbReference type="EnsemblPlants" id="ONIVA03G41170.1"/>
    </source>
</evidence>
<dbReference type="SMART" id="SM00360">
    <property type="entry name" value="RRM"/>
    <property type="match status" value="4"/>
</dbReference>
<evidence type="ECO:0000256" key="7">
    <source>
        <dbReference type="PROSITE-ProRule" id="PRU00176"/>
    </source>
</evidence>
<dbReference type="PROSITE" id="PS50102">
    <property type="entry name" value="RRM"/>
    <property type="match status" value="3"/>
</dbReference>
<name>A0A0E0GVT5_ORYNI</name>
<dbReference type="InterPro" id="IPR051945">
    <property type="entry name" value="RRM_MRD1_RNA_proc_ribogen"/>
</dbReference>
<organism evidence="11">
    <name type="scientific">Oryza nivara</name>
    <name type="common">Indian wild rice</name>
    <name type="synonym">Oryza sativa f. spontanea</name>
    <dbReference type="NCBI Taxonomy" id="4536"/>
    <lineage>
        <taxon>Eukaryota</taxon>
        <taxon>Viridiplantae</taxon>
        <taxon>Streptophyta</taxon>
        <taxon>Embryophyta</taxon>
        <taxon>Tracheophyta</taxon>
        <taxon>Spermatophyta</taxon>
        <taxon>Magnoliopsida</taxon>
        <taxon>Liliopsida</taxon>
        <taxon>Poales</taxon>
        <taxon>Poaceae</taxon>
        <taxon>BOP clade</taxon>
        <taxon>Oryzoideae</taxon>
        <taxon>Oryzeae</taxon>
        <taxon>Oryzinae</taxon>
        <taxon>Oryza</taxon>
    </lineage>
</organism>
<dbReference type="Pfam" id="PF00076">
    <property type="entry name" value="RRM_1"/>
    <property type="match status" value="2"/>
</dbReference>
<dbReference type="Gramene" id="ONIVA03G41170.2">
    <property type="protein sequence ID" value="ONIVA03G41170.2"/>
    <property type="gene ID" value="ONIVA03G41170"/>
</dbReference>
<keyword evidence="5 7" id="KW-0694">RNA-binding</keyword>
<feature type="compositionally biased region" description="Polar residues" evidence="9">
    <location>
        <begin position="791"/>
        <end position="800"/>
    </location>
</feature>
<feature type="compositionally biased region" description="Acidic residues" evidence="9">
    <location>
        <begin position="448"/>
        <end position="459"/>
    </location>
</feature>
<feature type="region of interest" description="Disordered" evidence="9">
    <location>
        <begin position="378"/>
        <end position="421"/>
    </location>
</feature>
<feature type="domain" description="RRM" evidence="10">
    <location>
        <begin position="659"/>
        <end position="755"/>
    </location>
</feature>
<evidence type="ECO:0000256" key="6">
    <source>
        <dbReference type="ARBA" id="ARBA00023242"/>
    </source>
</evidence>
<dbReference type="GO" id="GO:0004582">
    <property type="term" value="F:dolichyl-phosphate beta-D-mannosyltransferase activity"/>
    <property type="evidence" value="ECO:0007669"/>
    <property type="project" value="UniProtKB-EC"/>
</dbReference>
<feature type="compositionally biased region" description="Basic and acidic residues" evidence="9">
    <location>
        <begin position="97"/>
        <end position="118"/>
    </location>
</feature>
<dbReference type="InterPro" id="IPR035979">
    <property type="entry name" value="RBD_domain_sf"/>
</dbReference>
<evidence type="ECO:0000256" key="8">
    <source>
        <dbReference type="SAM" id="Coils"/>
    </source>
</evidence>
<dbReference type="EnsemblPlants" id="ONIVA03G41170.1">
    <property type="protein sequence ID" value="ONIVA03G41170.1"/>
    <property type="gene ID" value="ONIVA03G41170"/>
</dbReference>
<dbReference type="FunFam" id="3.90.550.10:FF:000082">
    <property type="entry name" value="Dolichol-phosphate mannosyltransferase subunit 1"/>
    <property type="match status" value="1"/>
</dbReference>
<dbReference type="CDD" id="cd12416">
    <property type="entry name" value="RRM4_RBM28_like"/>
    <property type="match status" value="1"/>
</dbReference>
<dbReference type="OMA" id="DTSTAKH"/>
<dbReference type="InterPro" id="IPR029044">
    <property type="entry name" value="Nucleotide-diphossugar_trans"/>
</dbReference>
<evidence type="ECO:0000256" key="5">
    <source>
        <dbReference type="ARBA" id="ARBA00022884"/>
    </source>
</evidence>
<comment type="subcellular location">
    <subcellularLocation>
        <location evidence="1">Nucleus</location>
    </subcellularLocation>
</comment>
<keyword evidence="12" id="KW-1185">Reference proteome</keyword>
<evidence type="ECO:0000256" key="1">
    <source>
        <dbReference type="ARBA" id="ARBA00004123"/>
    </source>
</evidence>
<dbReference type="GO" id="GO:0003729">
    <property type="term" value="F:mRNA binding"/>
    <property type="evidence" value="ECO:0007669"/>
    <property type="project" value="TreeGrafter"/>
</dbReference>
<feature type="coiled-coil region" evidence="8">
    <location>
        <begin position="585"/>
        <end position="616"/>
    </location>
</feature>
<accession>A0A0E0GVT5</accession>
<dbReference type="Gene3D" id="3.90.550.10">
    <property type="entry name" value="Spore Coat Polysaccharide Biosynthesis Protein SpsA, Chain A"/>
    <property type="match status" value="1"/>
</dbReference>
<feature type="region of interest" description="Disordered" evidence="9">
    <location>
        <begin position="1"/>
        <end position="26"/>
    </location>
</feature>
<sequence>MGKRKQRGGGGAATEGDAAAGGGHSPSTVFVSNLPCTFKSADLEAVFSEVGPVRRCFMVAPKDAERSIQQKDGFSVAGRKIRVKLATHRAPLKERLQKKENAMQAKDADVTNEAKDADATNEAQDADATNEEDDTSTAKHKETSHKKDAEPLQLLKKDITVSKEVSIFNTDKVKSSEKQRIAKTVIFGGLRDFAMASEVFRLAGEIGTVVSVNYPLPKEEMELHGLERDGCTTDAAAVLFASVTSAWDSVVHLHRKEVKGAVVWARQLGGEGSKIRKWRVIVRNLPFKITVKEIMDMFSLAGFVWDVSIPQKSDNGTSKGFAFVSFTRKQDAENVWSVPCSAIKNVNGKVVAKRTVAVDWAVPKKVYTVAAAKSSSKDDELVNVSDKGSDEESEDNLVGEDDSYELDQEASNRPADDDFETEIDISRKVLENLIKSSEKAEPSGNEGSDVDTDTETEQDTSEKKQKQTHLPASVPAADKLENSKRVAEEENTLPASKFKKQDAGLDRTIFISNLPFDLSNEEVTERFSAFGKVESFFPVLHKLTKRPRGTGFLKFSTAEAADAAVSAANAAPGLGIFIKSRALKIMKALDKESAHKKELEKSKNEVEDRRNLYLTKEGEILAGTPAAEGVSDADMNKRSWLARRKAEMLQSPKFHVSRTRLIIYNLPKTMTINDVKKLCREAVISRAHKQNPIIRKVNILKNEKKSNSTAQKHSRGVAFVDFQEHEHALVALRVLNNNPETFGAERRPIVEFALENIEKVRLQKIWKERRDKLREGAQDKARPLGDHSATDGPQANNTRAFNKGHKRKTHDRSSKLSNSGKGSAEDLSTAGDGGSGIMESMVEDKRKAQRPAKRARKPNKVSDGDRQDATPPTADGNQTLSSKHNQAGTPTKRKNRKDSHSEQRRGKAPKTKKEPAGEGGVDKSLVEQYRSRFLQHDFPIRDVNFEIIIVDDGSPDGTQDIVKQLQQVYGENRVLLRARPRKLGLGTAYLHGLKHASGDFVVIMDADLSHHLLEISETLEQSPQQLDSYQRYYTDKKKQKETGADVVTGTRYVQNGGVHGWNLMRKLTSRGANVLAQTLLQPGASDLTGSFRLYKRNVLEDLISSCVSKGYVFQMEMIVRATRKGYHIEEVPITFVDRVFGTSKLGGSEIVEYLKGLVYLLLTT</sequence>
<keyword evidence="8" id="KW-0175">Coiled coil</keyword>
<evidence type="ECO:0000259" key="10">
    <source>
        <dbReference type="PROSITE" id="PS50102"/>
    </source>
</evidence>
<reference evidence="11" key="1">
    <citation type="submission" date="2015-04" db="UniProtKB">
        <authorList>
            <consortium name="EnsemblPlants"/>
        </authorList>
    </citation>
    <scope>IDENTIFICATION</scope>
    <source>
        <strain evidence="11">SL10</strain>
    </source>
</reference>
<dbReference type="FunFam" id="3.30.70.330:FF:000481">
    <property type="entry name" value="RNA-binding (RRM/RBD/RNP motifs) family protein"/>
    <property type="match status" value="1"/>
</dbReference>
<dbReference type="EC" id="2.4.1.83" evidence="2"/>
<dbReference type="GO" id="GO:0005634">
    <property type="term" value="C:nucleus"/>
    <property type="evidence" value="ECO:0007669"/>
    <property type="project" value="UniProtKB-SubCell"/>
</dbReference>
<dbReference type="SUPFAM" id="SSF54928">
    <property type="entry name" value="RNA-binding domain, RBD"/>
    <property type="match status" value="3"/>
</dbReference>
<dbReference type="FunFam" id="3.30.70.330:FF:000182">
    <property type="entry name" value="RNA-binding motif protein 28"/>
    <property type="match status" value="1"/>
</dbReference>
<protein>
    <recommendedName>
        <fullName evidence="2">dolichyl-phosphate beta-D-mannosyltransferase</fullName>
        <ecNumber evidence="2">2.4.1.83</ecNumber>
    </recommendedName>
</protein>
<dbReference type="InterPro" id="IPR001173">
    <property type="entry name" value="Glyco_trans_2-like"/>
</dbReference>
<feature type="compositionally biased region" description="Basic and acidic residues" evidence="9">
    <location>
        <begin position="478"/>
        <end position="488"/>
    </location>
</feature>
<evidence type="ECO:0000313" key="12">
    <source>
        <dbReference type="Proteomes" id="UP000006591"/>
    </source>
</evidence>
<feature type="compositionally biased region" description="Basic and acidic residues" evidence="9">
    <location>
        <begin position="773"/>
        <end position="789"/>
    </location>
</feature>
<feature type="compositionally biased region" description="Polar residues" evidence="9">
    <location>
        <begin position="875"/>
        <end position="889"/>
    </location>
</feature>
<dbReference type="Pfam" id="PF00535">
    <property type="entry name" value="Glycos_transf_2"/>
    <property type="match status" value="1"/>
</dbReference>
<feature type="region of interest" description="Disordered" evidence="9">
    <location>
        <begin position="435"/>
        <end position="495"/>
    </location>
</feature>
<dbReference type="Gramene" id="ONIVA03G41170.1">
    <property type="protein sequence ID" value="ONIVA03G41170.1"/>
    <property type="gene ID" value="ONIVA03G41170"/>
</dbReference>
<keyword evidence="6" id="KW-0539">Nucleus</keyword>
<feature type="domain" description="RRM" evidence="10">
    <location>
        <begin position="507"/>
        <end position="590"/>
    </location>
</feature>
<feature type="compositionally biased region" description="Basic and acidic residues" evidence="9">
    <location>
        <begin position="136"/>
        <end position="150"/>
    </location>
</feature>
<evidence type="ECO:0000256" key="4">
    <source>
        <dbReference type="ARBA" id="ARBA00022737"/>
    </source>
</evidence>
<dbReference type="CDD" id="cd12414">
    <property type="entry name" value="RRM2_RBM28_like"/>
    <property type="match status" value="1"/>
</dbReference>
<dbReference type="eggNOG" id="KOG2978">
    <property type="taxonomic scope" value="Eukaryota"/>
</dbReference>
<dbReference type="InterPro" id="IPR039528">
    <property type="entry name" value="DPM1-like"/>
</dbReference>